<name>A0A0D3J300_EMIH1</name>
<dbReference type="Proteomes" id="UP000013827">
    <property type="component" value="Unassembled WGS sequence"/>
</dbReference>
<dbReference type="KEGG" id="ehx:EMIHUDRAFT_436352"/>
<evidence type="ECO:0000313" key="2">
    <source>
        <dbReference type="Proteomes" id="UP000013827"/>
    </source>
</evidence>
<proteinExistence type="predicted"/>
<dbReference type="HOGENOM" id="CLU_861753_0_0_1"/>
<sequence length="331" mass="38122">MQEVLLEEARLSVRSERAVDRAHHKEHDVYVAHKRKTNSQLELDALVRRYGLALSFFQRWQTRGVSSIREMTVQLAKIAGNQAKLDWLREQCEMRVIGLSFNYQLQWGSSKDEDIGTVEDLTGHLKEILEEEQERRGACELPDRCPIPTVRRKTFKELGTPTRQAKEIASRVQEYGAEELLERAERERVRLEEAGEIDRVADENPEEAPPCDDSLVGAELEICWRYWVPYTDASGRQRRKGAKMWCLGTVVQIANGTTDKQEPDKPRCKKLAKAGAARIRWPADAERDEPESWSWEILTEANFNDDVHIGWRLSEGELRRRAGARKGRAAM</sequence>
<dbReference type="GeneID" id="17263914"/>
<reference evidence="1" key="2">
    <citation type="submission" date="2024-10" db="UniProtKB">
        <authorList>
            <consortium name="EnsemblProtists"/>
        </authorList>
    </citation>
    <scope>IDENTIFICATION</scope>
</reference>
<keyword evidence="2" id="KW-1185">Reference proteome</keyword>
<dbReference type="AlphaFoldDB" id="A0A0D3J300"/>
<organism evidence="1 2">
    <name type="scientific">Emiliania huxleyi (strain CCMP1516)</name>
    <dbReference type="NCBI Taxonomy" id="280463"/>
    <lineage>
        <taxon>Eukaryota</taxon>
        <taxon>Haptista</taxon>
        <taxon>Haptophyta</taxon>
        <taxon>Prymnesiophyceae</taxon>
        <taxon>Isochrysidales</taxon>
        <taxon>Noelaerhabdaceae</taxon>
        <taxon>Emiliania</taxon>
    </lineage>
</organism>
<reference evidence="2" key="1">
    <citation type="journal article" date="2013" name="Nature">
        <title>Pan genome of the phytoplankton Emiliania underpins its global distribution.</title>
        <authorList>
            <person name="Read B.A."/>
            <person name="Kegel J."/>
            <person name="Klute M.J."/>
            <person name="Kuo A."/>
            <person name="Lefebvre S.C."/>
            <person name="Maumus F."/>
            <person name="Mayer C."/>
            <person name="Miller J."/>
            <person name="Monier A."/>
            <person name="Salamov A."/>
            <person name="Young J."/>
            <person name="Aguilar M."/>
            <person name="Claverie J.M."/>
            <person name="Frickenhaus S."/>
            <person name="Gonzalez K."/>
            <person name="Herman E.K."/>
            <person name="Lin Y.C."/>
            <person name="Napier J."/>
            <person name="Ogata H."/>
            <person name="Sarno A.F."/>
            <person name="Shmutz J."/>
            <person name="Schroeder D."/>
            <person name="de Vargas C."/>
            <person name="Verret F."/>
            <person name="von Dassow P."/>
            <person name="Valentin K."/>
            <person name="Van de Peer Y."/>
            <person name="Wheeler G."/>
            <person name="Dacks J.B."/>
            <person name="Delwiche C.F."/>
            <person name="Dyhrman S.T."/>
            <person name="Glockner G."/>
            <person name="John U."/>
            <person name="Richards T."/>
            <person name="Worden A.Z."/>
            <person name="Zhang X."/>
            <person name="Grigoriev I.V."/>
            <person name="Allen A.E."/>
            <person name="Bidle K."/>
            <person name="Borodovsky M."/>
            <person name="Bowler C."/>
            <person name="Brownlee C."/>
            <person name="Cock J.M."/>
            <person name="Elias M."/>
            <person name="Gladyshev V.N."/>
            <person name="Groth M."/>
            <person name="Guda C."/>
            <person name="Hadaegh A."/>
            <person name="Iglesias-Rodriguez M.D."/>
            <person name="Jenkins J."/>
            <person name="Jones B.M."/>
            <person name="Lawson T."/>
            <person name="Leese F."/>
            <person name="Lindquist E."/>
            <person name="Lobanov A."/>
            <person name="Lomsadze A."/>
            <person name="Malik S.B."/>
            <person name="Marsh M.E."/>
            <person name="Mackinder L."/>
            <person name="Mock T."/>
            <person name="Mueller-Roeber B."/>
            <person name="Pagarete A."/>
            <person name="Parker M."/>
            <person name="Probert I."/>
            <person name="Quesneville H."/>
            <person name="Raines C."/>
            <person name="Rensing S.A."/>
            <person name="Riano-Pachon D.M."/>
            <person name="Richier S."/>
            <person name="Rokitta S."/>
            <person name="Shiraiwa Y."/>
            <person name="Soanes D.M."/>
            <person name="van der Giezen M."/>
            <person name="Wahlund T.M."/>
            <person name="Williams B."/>
            <person name="Wilson W."/>
            <person name="Wolfe G."/>
            <person name="Wurch L.L."/>
        </authorList>
    </citation>
    <scope>NUCLEOTIDE SEQUENCE</scope>
</reference>
<protein>
    <submittedName>
        <fullName evidence="1">Uncharacterized protein</fullName>
    </submittedName>
</protein>
<evidence type="ECO:0000313" key="1">
    <source>
        <dbReference type="EnsemblProtists" id="EOD17885"/>
    </source>
</evidence>
<dbReference type="EnsemblProtists" id="EOD17885">
    <property type="protein sequence ID" value="EOD17885"/>
    <property type="gene ID" value="EMIHUDRAFT_436352"/>
</dbReference>
<dbReference type="RefSeq" id="XP_005770314.1">
    <property type="nucleotide sequence ID" value="XM_005770257.1"/>
</dbReference>
<dbReference type="PaxDb" id="2903-EOD17885"/>
<accession>A0A0D3J300</accession>